<gene>
    <name evidence="1" type="ORF">XELAEV_18038745mg</name>
</gene>
<organism evidence="1 2">
    <name type="scientific">Xenopus laevis</name>
    <name type="common">African clawed frog</name>
    <dbReference type="NCBI Taxonomy" id="8355"/>
    <lineage>
        <taxon>Eukaryota</taxon>
        <taxon>Metazoa</taxon>
        <taxon>Chordata</taxon>
        <taxon>Craniata</taxon>
        <taxon>Vertebrata</taxon>
        <taxon>Euteleostomi</taxon>
        <taxon>Amphibia</taxon>
        <taxon>Batrachia</taxon>
        <taxon>Anura</taxon>
        <taxon>Pipoidea</taxon>
        <taxon>Pipidae</taxon>
        <taxon>Xenopodinae</taxon>
        <taxon>Xenopus</taxon>
        <taxon>Xenopus</taxon>
    </lineage>
</organism>
<evidence type="ECO:0000313" key="1">
    <source>
        <dbReference type="EMBL" id="OCT67449.1"/>
    </source>
</evidence>
<accession>A0A974C6I8</accession>
<dbReference type="Proteomes" id="UP000694892">
    <property type="component" value="Chromosome 8L"/>
</dbReference>
<protein>
    <submittedName>
        <fullName evidence="1">Uncharacterized protein</fullName>
    </submittedName>
</protein>
<reference evidence="2" key="1">
    <citation type="journal article" date="2016" name="Nature">
        <title>Genome evolution in the allotetraploid frog Xenopus laevis.</title>
        <authorList>
            <person name="Session A.M."/>
            <person name="Uno Y."/>
            <person name="Kwon T."/>
            <person name="Chapman J.A."/>
            <person name="Toyoda A."/>
            <person name="Takahashi S."/>
            <person name="Fukui A."/>
            <person name="Hikosaka A."/>
            <person name="Suzuki A."/>
            <person name="Kondo M."/>
            <person name="van Heeringen S.J."/>
            <person name="Quigley I."/>
            <person name="Heinz S."/>
            <person name="Ogino H."/>
            <person name="Ochi H."/>
            <person name="Hellsten U."/>
            <person name="Lyons J.B."/>
            <person name="Simakov O."/>
            <person name="Putnam N."/>
            <person name="Stites J."/>
            <person name="Kuroki Y."/>
            <person name="Tanaka T."/>
            <person name="Michiue T."/>
            <person name="Watanabe M."/>
            <person name="Bogdanovic O."/>
            <person name="Lister R."/>
            <person name="Georgiou G."/>
            <person name="Paranjpe S.S."/>
            <person name="van Kruijsbergen I."/>
            <person name="Shu S."/>
            <person name="Carlson J."/>
            <person name="Kinoshita T."/>
            <person name="Ohta Y."/>
            <person name="Mawaribuchi S."/>
            <person name="Jenkins J."/>
            <person name="Grimwood J."/>
            <person name="Schmutz J."/>
            <person name="Mitros T."/>
            <person name="Mozaffari S.V."/>
            <person name="Suzuki Y."/>
            <person name="Haramoto Y."/>
            <person name="Yamamoto T.S."/>
            <person name="Takagi C."/>
            <person name="Heald R."/>
            <person name="Miller K."/>
            <person name="Haudenschild C."/>
            <person name="Kitzman J."/>
            <person name="Nakayama T."/>
            <person name="Izutsu Y."/>
            <person name="Robert J."/>
            <person name="Fortriede J."/>
            <person name="Burns K."/>
            <person name="Lotay V."/>
            <person name="Karimi K."/>
            <person name="Yasuoka Y."/>
            <person name="Dichmann D.S."/>
            <person name="Flajnik M.F."/>
            <person name="Houston D.W."/>
            <person name="Shendure J."/>
            <person name="DuPasquier L."/>
            <person name="Vize P.D."/>
            <person name="Zorn A.M."/>
            <person name="Ito M."/>
            <person name="Marcotte E.M."/>
            <person name="Wallingford J.B."/>
            <person name="Ito Y."/>
            <person name="Asashima M."/>
            <person name="Ueno N."/>
            <person name="Matsuda Y."/>
            <person name="Veenstra G.J."/>
            <person name="Fujiyama A."/>
            <person name="Harland R.M."/>
            <person name="Taira M."/>
            <person name="Rokhsar D.S."/>
        </authorList>
    </citation>
    <scope>NUCLEOTIDE SEQUENCE [LARGE SCALE GENOMIC DNA]</scope>
    <source>
        <strain evidence="2">J</strain>
    </source>
</reference>
<proteinExistence type="predicted"/>
<name>A0A974C6I8_XENLA</name>
<evidence type="ECO:0000313" key="2">
    <source>
        <dbReference type="Proteomes" id="UP000694892"/>
    </source>
</evidence>
<dbReference type="AlphaFoldDB" id="A0A974C6I8"/>
<dbReference type="EMBL" id="CM004480">
    <property type="protein sequence ID" value="OCT67449.1"/>
    <property type="molecule type" value="Genomic_DNA"/>
</dbReference>
<sequence>MHFRQYMGQSPADICLLAGSELLTMKAPGQENFSGFCLPEADTPPLAKITCPLKGCRLACVTSKLCPHYKAQWAALDPHSDKF</sequence>